<evidence type="ECO:0000313" key="1">
    <source>
        <dbReference type="EnsemblMetazoa" id="tetur09g04380.1"/>
    </source>
</evidence>
<dbReference type="EMBL" id="CAEY01002027">
    <property type="status" value="NOT_ANNOTATED_CDS"/>
    <property type="molecule type" value="Genomic_DNA"/>
</dbReference>
<proteinExistence type="predicted"/>
<dbReference type="Proteomes" id="UP000015104">
    <property type="component" value="Unassembled WGS sequence"/>
</dbReference>
<keyword evidence="2" id="KW-1185">Reference proteome</keyword>
<protein>
    <submittedName>
        <fullName evidence="1">Uncharacterized protein</fullName>
    </submittedName>
</protein>
<reference evidence="2" key="1">
    <citation type="submission" date="2011-08" db="EMBL/GenBank/DDBJ databases">
        <authorList>
            <person name="Rombauts S."/>
        </authorList>
    </citation>
    <scope>NUCLEOTIDE SEQUENCE</scope>
    <source>
        <strain evidence="2">London</strain>
    </source>
</reference>
<evidence type="ECO:0000313" key="2">
    <source>
        <dbReference type="Proteomes" id="UP000015104"/>
    </source>
</evidence>
<name>T1KDV9_TETUR</name>
<dbReference type="EnsemblMetazoa" id="tetur09g04380.1">
    <property type="protein sequence ID" value="tetur09g04380.1"/>
    <property type="gene ID" value="tetur09g04380"/>
</dbReference>
<organism evidence="1 2">
    <name type="scientific">Tetranychus urticae</name>
    <name type="common">Two-spotted spider mite</name>
    <dbReference type="NCBI Taxonomy" id="32264"/>
    <lineage>
        <taxon>Eukaryota</taxon>
        <taxon>Metazoa</taxon>
        <taxon>Ecdysozoa</taxon>
        <taxon>Arthropoda</taxon>
        <taxon>Chelicerata</taxon>
        <taxon>Arachnida</taxon>
        <taxon>Acari</taxon>
        <taxon>Acariformes</taxon>
        <taxon>Trombidiformes</taxon>
        <taxon>Prostigmata</taxon>
        <taxon>Eleutherengona</taxon>
        <taxon>Raphignathae</taxon>
        <taxon>Tetranychoidea</taxon>
        <taxon>Tetranychidae</taxon>
        <taxon>Tetranychus</taxon>
    </lineage>
</organism>
<dbReference type="HOGENOM" id="CLU_2999048_0_0_1"/>
<sequence>MIKSGIKIDQNYRCQFYGHHLFIKFPELIRYSGFVQSNQFQIMDDGRLLPIFRFTYT</sequence>
<dbReference type="AlphaFoldDB" id="T1KDV9"/>
<reference evidence="1" key="2">
    <citation type="submission" date="2015-06" db="UniProtKB">
        <authorList>
            <consortium name="EnsemblMetazoa"/>
        </authorList>
    </citation>
    <scope>IDENTIFICATION</scope>
</reference>
<accession>T1KDV9</accession>